<evidence type="ECO:0000256" key="9">
    <source>
        <dbReference type="ARBA" id="ARBA00022989"/>
    </source>
</evidence>
<comment type="similarity">
    <text evidence="2">Belongs to the FtsK/SpoIIIE/SftA family.</text>
</comment>
<dbReference type="InterPro" id="IPR050206">
    <property type="entry name" value="FtsK/SpoIIIE/SftA"/>
</dbReference>
<feature type="domain" description="FtsK" evidence="17">
    <location>
        <begin position="607"/>
        <end position="826"/>
    </location>
</feature>
<keyword evidence="5 16" id="KW-0812">Transmembrane</keyword>
<protein>
    <submittedName>
        <fullName evidence="18">DNA translocase FtsK</fullName>
    </submittedName>
</protein>
<evidence type="ECO:0000256" key="2">
    <source>
        <dbReference type="ARBA" id="ARBA00006474"/>
    </source>
</evidence>
<comment type="subcellular location">
    <subcellularLocation>
        <location evidence="1">Cell membrane</location>
        <topology evidence="1">Multi-pass membrane protein</topology>
    </subcellularLocation>
</comment>
<feature type="region of interest" description="Disordered" evidence="15">
    <location>
        <begin position="331"/>
        <end position="377"/>
    </location>
</feature>
<organism evidence="18 19">
    <name type="scientific">Lujinxingia vulgaris</name>
    <dbReference type="NCBI Taxonomy" id="2600176"/>
    <lineage>
        <taxon>Bacteria</taxon>
        <taxon>Deltaproteobacteria</taxon>
        <taxon>Bradymonadales</taxon>
        <taxon>Lujinxingiaceae</taxon>
        <taxon>Lujinxingia</taxon>
    </lineage>
</organism>
<dbReference type="InterPro" id="IPR036388">
    <property type="entry name" value="WH-like_DNA-bd_sf"/>
</dbReference>
<dbReference type="Gene3D" id="3.30.980.40">
    <property type="match status" value="1"/>
</dbReference>
<evidence type="ECO:0000256" key="3">
    <source>
        <dbReference type="ARBA" id="ARBA00022475"/>
    </source>
</evidence>
<accession>A0A5C6XFH7</accession>
<dbReference type="InterPro" id="IPR036390">
    <property type="entry name" value="WH_DNA-bd_sf"/>
</dbReference>
<dbReference type="InterPro" id="IPR003593">
    <property type="entry name" value="AAA+_ATPase"/>
</dbReference>
<sequence length="966" mass="104744">MVRVRVTRTEARNSPAPHGAHASLATPNALPRRAVMAAKSAASSSSKKKSTSRSSSSKAKSSTSKAAPRVNGTSFALQRELSGVVLLALALVLLLSIASFNPADLVRGDGAPTNLIGPFGVWVGDVLLTIFGLGAFFINALLWYFGISMLLGREIEARPGEILGQLLFVLAGTVLGHLALSGYLVLGHEPGGWIGAFGGELMRGAVGTVGTAILAGSAFLIGAVLVTDLSPGAVARWFAAQIHRFMAWMRHRRAVRREFKQRYQEERDRLLAGEELTIAEEARLEAERAVLGTSTRGYDFEESLDEEVERKVAGRLARLFGPRLRNAELAGDDVSNASETRADEAPVEKTSDKKGKKAEKNDKKDAPSNPVADDEGWEMGELATDADIKAEPIPIAGLDEAGPSEEAIEVSDTQVIDMRSEREASAPVKGDFGPQIVESEATRKARERQQLLESDDDGGLLFKPQKKGNYELPPISFLNFDRGEEVAVDSDALRDMAAQIEKTLADFKVEGTVVEICPGPVITMFEFSPAPGVKLSKIANLSDDLAMALAAHSVRIVAPIPGKGVVGIEVPNPSREMVYLKEIIADEAFADNKKMQLPLALGKDTEGGPVIADLAKMPHLLVAGATGAGKSVAVNTMVCSLLYKHTPDDVRMIMVDPKMLEFSIYADIPHLLLPVVTDPKQATVALNWTVQEMERRYQALADMGVRNVTGYNEKIKKLTKQAELDQLNGLEDSEALRSLGIDHKGEPEHKHLPFIIVIIDEFADLMMTASKDVETAVARLAQKARAAGIHLILATQRPSTDVITGLIKANFPTRLALRVTSKTDSRVILDANGAENLLGNGDMLFVPPGTSFLQRTHGAYVSEKEIDKMVEFLKVQGEPNYDESILADDGEDDESAVADEDKDEFYEEAVRLVVESKQASISMLQRKLRVGYNRAARMVDIMEIEGIVGESDGYKPREVLVDQSPY</sequence>
<dbReference type="SUPFAM" id="SSF52540">
    <property type="entry name" value="P-loop containing nucleoside triphosphate hydrolases"/>
    <property type="match status" value="1"/>
</dbReference>
<dbReference type="AlphaFoldDB" id="A0A5C6XFH7"/>
<dbReference type="SMART" id="SM00382">
    <property type="entry name" value="AAA"/>
    <property type="match status" value="1"/>
</dbReference>
<keyword evidence="6 14" id="KW-0547">Nucleotide-binding</keyword>
<name>A0A5C6XFH7_9DELT</name>
<feature type="region of interest" description="Disordered" evidence="15">
    <location>
        <begin position="1"/>
        <end position="66"/>
    </location>
</feature>
<dbReference type="InterPro" id="IPR018541">
    <property type="entry name" value="Ftsk_gamma"/>
</dbReference>
<dbReference type="InterPro" id="IPR025199">
    <property type="entry name" value="FtsK_4TM"/>
</dbReference>
<keyword evidence="11 16" id="KW-0472">Membrane</keyword>
<keyword evidence="4" id="KW-0132">Cell division</keyword>
<evidence type="ECO:0000256" key="6">
    <source>
        <dbReference type="ARBA" id="ARBA00022741"/>
    </source>
</evidence>
<dbReference type="EMBL" id="VOSL01000006">
    <property type="protein sequence ID" value="TXD43745.1"/>
    <property type="molecule type" value="Genomic_DNA"/>
</dbReference>
<evidence type="ECO:0000256" key="15">
    <source>
        <dbReference type="SAM" id="MobiDB-lite"/>
    </source>
</evidence>
<dbReference type="InterPro" id="IPR027417">
    <property type="entry name" value="P-loop_NTPase"/>
</dbReference>
<evidence type="ECO:0000256" key="13">
    <source>
        <dbReference type="ARBA" id="ARBA00025923"/>
    </source>
</evidence>
<proteinExistence type="inferred from homology"/>
<evidence type="ECO:0000256" key="8">
    <source>
        <dbReference type="ARBA" id="ARBA00022840"/>
    </source>
</evidence>
<evidence type="ECO:0000256" key="1">
    <source>
        <dbReference type="ARBA" id="ARBA00004651"/>
    </source>
</evidence>
<keyword evidence="10" id="KW-0238">DNA-binding</keyword>
<comment type="subunit">
    <text evidence="13">Homohexamer. Forms a ring that surrounds DNA.</text>
</comment>
<evidence type="ECO:0000313" key="19">
    <source>
        <dbReference type="Proteomes" id="UP000321046"/>
    </source>
</evidence>
<dbReference type="Gene3D" id="1.10.10.10">
    <property type="entry name" value="Winged helix-like DNA-binding domain superfamily/Winged helix DNA-binding domain"/>
    <property type="match status" value="1"/>
</dbReference>
<evidence type="ECO:0000313" key="18">
    <source>
        <dbReference type="EMBL" id="TXD43745.1"/>
    </source>
</evidence>
<dbReference type="Pfam" id="PF13491">
    <property type="entry name" value="FtsK_4TM"/>
    <property type="match status" value="1"/>
</dbReference>
<evidence type="ECO:0000256" key="5">
    <source>
        <dbReference type="ARBA" id="ARBA00022692"/>
    </source>
</evidence>
<dbReference type="SUPFAM" id="SSF46785">
    <property type="entry name" value="Winged helix' DNA-binding domain"/>
    <property type="match status" value="1"/>
</dbReference>
<keyword evidence="7" id="KW-0159">Chromosome partition</keyword>
<dbReference type="InterPro" id="IPR002543">
    <property type="entry name" value="FtsK_dom"/>
</dbReference>
<evidence type="ECO:0000259" key="17">
    <source>
        <dbReference type="PROSITE" id="PS50901"/>
    </source>
</evidence>
<evidence type="ECO:0000256" key="7">
    <source>
        <dbReference type="ARBA" id="ARBA00022829"/>
    </source>
</evidence>
<keyword evidence="3" id="KW-1003">Cell membrane</keyword>
<dbReference type="SMART" id="SM00843">
    <property type="entry name" value="Ftsk_gamma"/>
    <property type="match status" value="1"/>
</dbReference>
<evidence type="ECO:0000256" key="14">
    <source>
        <dbReference type="PROSITE-ProRule" id="PRU00289"/>
    </source>
</evidence>
<dbReference type="Pfam" id="PF01580">
    <property type="entry name" value="FtsK_SpoIIIE"/>
    <property type="match status" value="1"/>
</dbReference>
<dbReference type="PROSITE" id="PS50901">
    <property type="entry name" value="FTSK"/>
    <property type="match status" value="1"/>
</dbReference>
<feature type="transmembrane region" description="Helical" evidence="16">
    <location>
        <begin position="81"/>
        <end position="100"/>
    </location>
</feature>
<feature type="compositionally biased region" description="Basic and acidic residues" evidence="15">
    <location>
        <begin position="340"/>
        <end position="366"/>
    </location>
</feature>
<dbReference type="Proteomes" id="UP000321046">
    <property type="component" value="Unassembled WGS sequence"/>
</dbReference>
<dbReference type="Pfam" id="PF09397">
    <property type="entry name" value="FtsK_gamma"/>
    <property type="match status" value="1"/>
</dbReference>
<keyword evidence="8 14" id="KW-0067">ATP-binding</keyword>
<dbReference type="Gene3D" id="3.40.50.300">
    <property type="entry name" value="P-loop containing nucleotide triphosphate hydrolases"/>
    <property type="match status" value="1"/>
</dbReference>
<keyword evidence="9 16" id="KW-1133">Transmembrane helix</keyword>
<comment type="caution">
    <text evidence="18">The sequence shown here is derived from an EMBL/GenBank/DDBJ whole genome shotgun (WGS) entry which is preliminary data.</text>
</comment>
<dbReference type="GO" id="GO:0005524">
    <property type="term" value="F:ATP binding"/>
    <property type="evidence" value="ECO:0007669"/>
    <property type="project" value="UniProtKB-UniRule"/>
</dbReference>
<evidence type="ECO:0000256" key="10">
    <source>
        <dbReference type="ARBA" id="ARBA00023125"/>
    </source>
</evidence>
<feature type="transmembrane region" description="Helical" evidence="16">
    <location>
        <begin position="166"/>
        <end position="186"/>
    </location>
</feature>
<dbReference type="GO" id="GO:0005886">
    <property type="term" value="C:plasma membrane"/>
    <property type="evidence" value="ECO:0007669"/>
    <property type="project" value="UniProtKB-SubCell"/>
</dbReference>
<feature type="binding site" evidence="14">
    <location>
        <begin position="624"/>
        <end position="631"/>
    </location>
    <ligand>
        <name>ATP</name>
        <dbReference type="ChEBI" id="CHEBI:30616"/>
    </ligand>
</feature>
<evidence type="ECO:0000256" key="4">
    <source>
        <dbReference type="ARBA" id="ARBA00022618"/>
    </source>
</evidence>
<dbReference type="InterPro" id="IPR041027">
    <property type="entry name" value="FtsK_alpha"/>
</dbReference>
<evidence type="ECO:0000256" key="11">
    <source>
        <dbReference type="ARBA" id="ARBA00023136"/>
    </source>
</evidence>
<gene>
    <name evidence="18" type="ORF">FRC96_01075</name>
</gene>
<feature type="transmembrane region" description="Helical" evidence="16">
    <location>
        <begin position="120"/>
        <end position="145"/>
    </location>
</feature>
<evidence type="ECO:0000256" key="16">
    <source>
        <dbReference type="SAM" id="Phobius"/>
    </source>
</evidence>
<dbReference type="OrthoDB" id="9807790at2"/>
<dbReference type="Pfam" id="PF17854">
    <property type="entry name" value="FtsK_alpha"/>
    <property type="match status" value="1"/>
</dbReference>
<dbReference type="CDD" id="cd01127">
    <property type="entry name" value="TrwB_TraG_TraD_VirD4"/>
    <property type="match status" value="1"/>
</dbReference>
<dbReference type="GO" id="GO:0007059">
    <property type="term" value="P:chromosome segregation"/>
    <property type="evidence" value="ECO:0007669"/>
    <property type="project" value="UniProtKB-KW"/>
</dbReference>
<dbReference type="PANTHER" id="PTHR22683">
    <property type="entry name" value="SPORULATION PROTEIN RELATED"/>
    <property type="match status" value="1"/>
</dbReference>
<keyword evidence="12" id="KW-0131">Cell cycle</keyword>
<feature type="compositionally biased region" description="Low complexity" evidence="15">
    <location>
        <begin position="52"/>
        <end position="66"/>
    </location>
</feature>
<evidence type="ECO:0000256" key="12">
    <source>
        <dbReference type="ARBA" id="ARBA00023306"/>
    </source>
</evidence>
<dbReference type="GO" id="GO:0051301">
    <property type="term" value="P:cell division"/>
    <property type="evidence" value="ECO:0007669"/>
    <property type="project" value="UniProtKB-KW"/>
</dbReference>
<dbReference type="GO" id="GO:0003677">
    <property type="term" value="F:DNA binding"/>
    <property type="evidence" value="ECO:0007669"/>
    <property type="project" value="UniProtKB-KW"/>
</dbReference>
<dbReference type="PANTHER" id="PTHR22683:SF41">
    <property type="entry name" value="DNA TRANSLOCASE FTSK"/>
    <property type="match status" value="1"/>
</dbReference>
<reference evidence="18 19" key="1">
    <citation type="submission" date="2019-08" db="EMBL/GenBank/DDBJ databases">
        <title>Bradymonadales sp. TMQ2.</title>
        <authorList>
            <person name="Liang Q."/>
        </authorList>
    </citation>
    <scope>NUCLEOTIDE SEQUENCE [LARGE SCALE GENOMIC DNA]</scope>
    <source>
        <strain evidence="18 19">TMQ2</strain>
    </source>
</reference>